<organism evidence="2 3">
    <name type="scientific">Eumeta variegata</name>
    <name type="common">Bagworm moth</name>
    <name type="synonym">Eumeta japonica</name>
    <dbReference type="NCBI Taxonomy" id="151549"/>
    <lineage>
        <taxon>Eukaryota</taxon>
        <taxon>Metazoa</taxon>
        <taxon>Ecdysozoa</taxon>
        <taxon>Arthropoda</taxon>
        <taxon>Hexapoda</taxon>
        <taxon>Insecta</taxon>
        <taxon>Pterygota</taxon>
        <taxon>Neoptera</taxon>
        <taxon>Endopterygota</taxon>
        <taxon>Lepidoptera</taxon>
        <taxon>Glossata</taxon>
        <taxon>Ditrysia</taxon>
        <taxon>Tineoidea</taxon>
        <taxon>Psychidae</taxon>
        <taxon>Oiketicinae</taxon>
        <taxon>Eumeta</taxon>
    </lineage>
</organism>
<reference evidence="2 3" key="1">
    <citation type="journal article" date="2019" name="Commun. Biol.">
        <title>The bagworm genome reveals a unique fibroin gene that provides high tensile strength.</title>
        <authorList>
            <person name="Kono N."/>
            <person name="Nakamura H."/>
            <person name="Ohtoshi R."/>
            <person name="Tomita M."/>
            <person name="Numata K."/>
            <person name="Arakawa K."/>
        </authorList>
    </citation>
    <scope>NUCLEOTIDE SEQUENCE [LARGE SCALE GENOMIC DNA]</scope>
</reference>
<name>A0A4C1Y757_EUMVA</name>
<dbReference type="EMBL" id="BGZK01001069">
    <property type="protein sequence ID" value="GBP70275.1"/>
    <property type="molecule type" value="Genomic_DNA"/>
</dbReference>
<evidence type="ECO:0000313" key="2">
    <source>
        <dbReference type="EMBL" id="GBP70275.1"/>
    </source>
</evidence>
<proteinExistence type="predicted"/>
<keyword evidence="3" id="KW-1185">Reference proteome</keyword>
<sequence length="126" mass="13893">MEQHTAVPSESYVGGRAPAEFIFFNHCRTSSGAVSRALPGGGARAASLRVDNSRGRADERTQRTARGSPPSFYWSINNPGRGVPALLSMRILFKVAFYAARARARAPFCALCPRRVRRPKESKRRS</sequence>
<comment type="caution">
    <text evidence="2">The sequence shown here is derived from an EMBL/GenBank/DDBJ whole genome shotgun (WGS) entry which is preliminary data.</text>
</comment>
<protein>
    <submittedName>
        <fullName evidence="2">Uncharacterized protein</fullName>
    </submittedName>
</protein>
<evidence type="ECO:0000256" key="1">
    <source>
        <dbReference type="SAM" id="MobiDB-lite"/>
    </source>
</evidence>
<feature type="compositionally biased region" description="Basic and acidic residues" evidence="1">
    <location>
        <begin position="51"/>
        <end position="62"/>
    </location>
</feature>
<accession>A0A4C1Y757</accession>
<dbReference type="Proteomes" id="UP000299102">
    <property type="component" value="Unassembled WGS sequence"/>
</dbReference>
<dbReference type="AlphaFoldDB" id="A0A4C1Y757"/>
<evidence type="ECO:0000313" key="3">
    <source>
        <dbReference type="Proteomes" id="UP000299102"/>
    </source>
</evidence>
<gene>
    <name evidence="2" type="ORF">EVAR_52294_1</name>
</gene>
<feature type="region of interest" description="Disordered" evidence="1">
    <location>
        <begin position="35"/>
        <end position="72"/>
    </location>
</feature>